<proteinExistence type="inferred from homology"/>
<evidence type="ECO:0000259" key="2">
    <source>
        <dbReference type="SMART" id="SM00470"/>
    </source>
</evidence>
<dbReference type="SMART" id="SM00470">
    <property type="entry name" value="ParB"/>
    <property type="match status" value="1"/>
</dbReference>
<dbReference type="InterPro" id="IPR004437">
    <property type="entry name" value="ParB/RepB/Spo0J"/>
</dbReference>
<dbReference type="AlphaFoldDB" id="A0A2C5Z1V3"/>
<evidence type="ECO:0000313" key="4">
    <source>
        <dbReference type="Proteomes" id="UP000298649"/>
    </source>
</evidence>
<dbReference type="Gene3D" id="1.10.10.2830">
    <property type="match status" value="1"/>
</dbReference>
<evidence type="ECO:0000256" key="1">
    <source>
        <dbReference type="ARBA" id="ARBA00006295"/>
    </source>
</evidence>
<dbReference type="SUPFAM" id="SSF109709">
    <property type="entry name" value="KorB DNA-binding domain-like"/>
    <property type="match status" value="1"/>
</dbReference>
<dbReference type="InterPro" id="IPR017819">
    <property type="entry name" value="Plasmid_partition_RepB"/>
</dbReference>
<dbReference type="InterPro" id="IPR036086">
    <property type="entry name" value="ParB/Sulfiredoxin_sf"/>
</dbReference>
<dbReference type="Pfam" id="PF02195">
    <property type="entry name" value="ParB_N"/>
    <property type="match status" value="1"/>
</dbReference>
<dbReference type="InterPro" id="IPR011111">
    <property type="entry name" value="Plasmid_RepB"/>
</dbReference>
<gene>
    <name evidence="3" type="primary">repB</name>
    <name evidence="3" type="ORF">CFBP7129_30440</name>
</gene>
<geneLocation type="plasmid" evidence="4">
    <name>pticfbp7129</name>
</geneLocation>
<dbReference type="Gene3D" id="3.90.1530.30">
    <property type="match status" value="1"/>
</dbReference>
<dbReference type="PANTHER" id="PTHR33375">
    <property type="entry name" value="CHROMOSOME-PARTITIONING PROTEIN PARB-RELATED"/>
    <property type="match status" value="1"/>
</dbReference>
<dbReference type="InterPro" id="IPR050336">
    <property type="entry name" value="Chromosome_partition/occlusion"/>
</dbReference>
<feature type="domain" description="ParB-like N-terminal" evidence="2">
    <location>
        <begin position="100"/>
        <end position="192"/>
    </location>
</feature>
<name>A0A2C5Z1V3_AGRTU</name>
<dbReference type="SUPFAM" id="SSF110849">
    <property type="entry name" value="ParB/Sulfiredoxin"/>
    <property type="match status" value="1"/>
</dbReference>
<dbReference type="CDD" id="cd16405">
    <property type="entry name" value="RepB_like_N"/>
    <property type="match status" value="1"/>
</dbReference>
<dbReference type="NCBIfam" id="NF010440">
    <property type="entry name" value="PRK13866.1"/>
    <property type="match status" value="1"/>
</dbReference>
<dbReference type="NCBIfam" id="TIGR03454">
    <property type="entry name" value="partition_RepB"/>
    <property type="match status" value="1"/>
</dbReference>
<keyword evidence="3" id="KW-0614">Plasmid</keyword>
<dbReference type="InterPro" id="IPR003115">
    <property type="entry name" value="ParB_N"/>
</dbReference>
<dbReference type="GO" id="GO:0003677">
    <property type="term" value="F:DNA binding"/>
    <property type="evidence" value="ECO:0007669"/>
    <property type="project" value="InterPro"/>
</dbReference>
<protein>
    <submittedName>
        <fullName evidence="3">Plasmid partitioning protein RepB</fullName>
    </submittedName>
</protein>
<dbReference type="Proteomes" id="UP000298649">
    <property type="component" value="Plasmid pTiCFBP7129"/>
</dbReference>
<reference evidence="3 4" key="1">
    <citation type="submission" date="2019-04" db="EMBL/GenBank/DDBJ databases">
        <title>Complete genome sequence of Agrobacterium tumefaciens CFBP7129.</title>
        <authorList>
            <person name="Haryono M."/>
            <person name="Lin Y.-C."/>
            <person name="Lai E.-M."/>
            <person name="Kuo C.-H."/>
        </authorList>
    </citation>
    <scope>NUCLEOTIDE SEQUENCE [LARGE SCALE GENOMIC DNA]</scope>
    <source>
        <strain evidence="3 4">CFBP7129</strain>
        <plasmid evidence="4">pticfbp7129</plasmid>
    </source>
</reference>
<dbReference type="GO" id="GO:0007059">
    <property type="term" value="P:chromosome segregation"/>
    <property type="evidence" value="ECO:0007669"/>
    <property type="project" value="TreeGrafter"/>
</dbReference>
<dbReference type="PANTHER" id="PTHR33375:SF1">
    <property type="entry name" value="CHROMOSOME-PARTITIONING PROTEIN PARB-RELATED"/>
    <property type="match status" value="1"/>
</dbReference>
<dbReference type="EMBL" id="CP039927">
    <property type="protein sequence ID" value="QCL98506.1"/>
    <property type="molecule type" value="Genomic_DNA"/>
</dbReference>
<evidence type="ECO:0000313" key="3">
    <source>
        <dbReference type="EMBL" id="QCL98506.1"/>
    </source>
</evidence>
<organism evidence="3 4">
    <name type="scientific">Agrobacterium tumefaciens</name>
    <dbReference type="NCBI Taxonomy" id="358"/>
    <lineage>
        <taxon>Bacteria</taxon>
        <taxon>Pseudomonadati</taxon>
        <taxon>Pseudomonadota</taxon>
        <taxon>Alphaproteobacteria</taxon>
        <taxon>Hyphomicrobiales</taxon>
        <taxon>Rhizobiaceae</taxon>
        <taxon>Rhizobium/Agrobacterium group</taxon>
        <taxon>Agrobacterium</taxon>
        <taxon>Agrobacterium tumefaciens complex</taxon>
    </lineage>
</organism>
<sequence length="370" mass="40122">MARVQLSCLVGSSQPSAFAIKNATPRRQTQEADIMSRKDAIDTLFLKKQPATDRAAVDKSTARVRTGAISAMGSSLQEMAEGAKAAARLQDQLATGEAVVSLDPSMIDGSPIADRLPSDVDPKFEQLEASISQEGQQVPVLVRPHPEAAGRYQIVYGRRRLRAAVNLRREVSAIVRNLTDCELVVAQGRENLNRADLSFIEKALFALRLEDAGFDRATIIAALSTDKADLSRYITVARGIPLNLATQIGPASKAGRSRWVALAEGLGKPKATDAIEAMLGSEQFKQSDSDTRFNLIFNAVSRPPAKTPKKVRAWSTPKGKKAATIRQETGRTALVFDERLVPTFGEYVADQLDSLYAQFIETNGGGKLDQ</sequence>
<accession>A0A2C5Z1V3</accession>
<dbReference type="GO" id="GO:0005694">
    <property type="term" value="C:chromosome"/>
    <property type="evidence" value="ECO:0007669"/>
    <property type="project" value="TreeGrafter"/>
</dbReference>
<comment type="similarity">
    <text evidence="1">Belongs to the ParB family.</text>
</comment>
<dbReference type="InterPro" id="IPR037972">
    <property type="entry name" value="RepB_N"/>
</dbReference>
<dbReference type="Pfam" id="PF07506">
    <property type="entry name" value="RepB"/>
    <property type="match status" value="1"/>
</dbReference>
<dbReference type="NCBIfam" id="TIGR00180">
    <property type="entry name" value="parB_part"/>
    <property type="match status" value="1"/>
</dbReference>